<evidence type="ECO:0000256" key="1">
    <source>
        <dbReference type="ARBA" id="ARBA00022801"/>
    </source>
</evidence>
<organism evidence="6 7">
    <name type="scientific">Babesia divergens</name>
    <dbReference type="NCBI Taxonomy" id="32595"/>
    <lineage>
        <taxon>Eukaryota</taxon>
        <taxon>Sar</taxon>
        <taxon>Alveolata</taxon>
        <taxon>Apicomplexa</taxon>
        <taxon>Aconoidasida</taxon>
        <taxon>Piroplasmida</taxon>
        <taxon>Babesiidae</taxon>
        <taxon>Babesia</taxon>
    </lineage>
</organism>
<evidence type="ECO:0000313" key="7">
    <source>
        <dbReference type="Proteomes" id="UP001195914"/>
    </source>
</evidence>
<dbReference type="PANTHER" id="PTHR24185">
    <property type="entry name" value="CALCIUM-INDEPENDENT PHOSPHOLIPASE A2-GAMMA"/>
    <property type="match status" value="1"/>
</dbReference>
<comment type="caution">
    <text evidence="4">Lacks conserved residue(s) required for the propagation of feature annotation.</text>
</comment>
<dbReference type="PROSITE" id="PS51635">
    <property type="entry name" value="PNPLA"/>
    <property type="match status" value="1"/>
</dbReference>
<dbReference type="AlphaFoldDB" id="A0AAD9GF24"/>
<dbReference type="SUPFAM" id="SSF52151">
    <property type="entry name" value="FabD/lysophospholipase-like"/>
    <property type="match status" value="1"/>
</dbReference>
<evidence type="ECO:0000256" key="3">
    <source>
        <dbReference type="ARBA" id="ARBA00023098"/>
    </source>
</evidence>
<comment type="caution">
    <text evidence="6">The sequence shown here is derived from an EMBL/GenBank/DDBJ whole genome shotgun (WGS) entry which is preliminary data.</text>
</comment>
<evidence type="ECO:0000256" key="2">
    <source>
        <dbReference type="ARBA" id="ARBA00022963"/>
    </source>
</evidence>
<keyword evidence="2" id="KW-0442">Lipid degradation</keyword>
<gene>
    <name evidence="6" type="ORF">X943_000333</name>
</gene>
<proteinExistence type="predicted"/>
<keyword evidence="3" id="KW-0443">Lipid metabolism</keyword>
<dbReference type="EMBL" id="JAHBMH010000033">
    <property type="protein sequence ID" value="KAK1937232.1"/>
    <property type="molecule type" value="Genomic_DNA"/>
</dbReference>
<feature type="domain" description="PNPLA" evidence="5">
    <location>
        <begin position="350"/>
        <end position="550"/>
    </location>
</feature>
<evidence type="ECO:0000256" key="4">
    <source>
        <dbReference type="PROSITE-ProRule" id="PRU01161"/>
    </source>
</evidence>
<dbReference type="GO" id="GO:0004620">
    <property type="term" value="F:phospholipase activity"/>
    <property type="evidence" value="ECO:0007669"/>
    <property type="project" value="TreeGrafter"/>
</dbReference>
<dbReference type="GO" id="GO:0006631">
    <property type="term" value="P:fatty acid metabolic process"/>
    <property type="evidence" value="ECO:0007669"/>
    <property type="project" value="TreeGrafter"/>
</dbReference>
<dbReference type="Gene3D" id="3.40.1090.10">
    <property type="entry name" value="Cytosolic phospholipase A2 catalytic domain"/>
    <property type="match status" value="1"/>
</dbReference>
<dbReference type="InterPro" id="IPR002641">
    <property type="entry name" value="PNPLA_dom"/>
</dbReference>
<evidence type="ECO:0000259" key="5">
    <source>
        <dbReference type="PROSITE" id="PS51635"/>
    </source>
</evidence>
<keyword evidence="7" id="KW-1185">Reference proteome</keyword>
<name>A0AAD9GF24_BABDI</name>
<dbReference type="Proteomes" id="UP001195914">
    <property type="component" value="Unassembled WGS sequence"/>
</dbReference>
<dbReference type="PANTHER" id="PTHR24185:SF1">
    <property type="entry name" value="CALCIUM-INDEPENDENT PHOSPHOLIPASE A2-GAMMA"/>
    <property type="match status" value="1"/>
</dbReference>
<sequence>MEGEGSLPPKARLSFYDQIYLNHLDCADHLGSDESSNVDSTSSTDESDLEMYRNADEYNKSMRALPAEFIRRSKSNVNPFADATSYVSLECMESAFNDPPSEVSVECRYPYNDDEDDSVCSDPFFGYSNEKPSPKTGRGSWANSKFNPMKMYARASRAMSLRRKPPHDHPECEVDEHVGIWTDFTPSSKNGHNGGRWCAGSIEGKDSVNLSLQKRGFYTLFIKNAKAVDTKKQELCTFKIKLKYTIIDCKREKMRIKGTSAGDIKHAASFIVHDPFSEDSISFINTGTISLGNRSIKILLLRAGDDSVLELGIVHHLLDVNPTVLYKLVYSGCYSPMPLSINPHLRLRILSIDSCENLGTTALACLYALEQRISSITGSNAKLGDYFDIICGTGTGAILALCLLKGYSIKELHVQWQTFISGLFKWSHSVAYGLVFDHAHVNQFMRHWIEVLGIDFMCAKPRPLCVVTSTNVKGSNHELFVFRNYTNFHSPYAGTTLAPMWFAGWASNAMPTYMKGPSDTYLRGIGCKVDREAHFVDGQLLCNNPSLVVLQEACELYGFSLRNLIEDNMEVFISLGTANKKNSTSKSRDITPLQILLKNKLLTSTQIVHSHIQQLFAEHPERYKRIEMPRLKGCKCGKTDKKTVDDTFTQALDIVKTYMDTQLERIAQNINL</sequence>
<dbReference type="GO" id="GO:0016042">
    <property type="term" value="P:lipid catabolic process"/>
    <property type="evidence" value="ECO:0007669"/>
    <property type="project" value="UniProtKB-KW"/>
</dbReference>
<keyword evidence="1" id="KW-0378">Hydrolase</keyword>
<dbReference type="InterPro" id="IPR016035">
    <property type="entry name" value="Acyl_Trfase/lysoPLipase"/>
</dbReference>
<evidence type="ECO:0000313" key="6">
    <source>
        <dbReference type="EMBL" id="KAK1937232.1"/>
    </source>
</evidence>
<protein>
    <recommendedName>
        <fullName evidence="5">PNPLA domain-containing protein</fullName>
    </recommendedName>
</protein>
<accession>A0AAD9GF24</accession>
<reference evidence="6" key="1">
    <citation type="journal article" date="2014" name="Nucleic Acids Res.">
        <title>The evolutionary dynamics of variant antigen genes in Babesia reveal a history of genomic innovation underlying host-parasite interaction.</title>
        <authorList>
            <person name="Jackson A.P."/>
            <person name="Otto T.D."/>
            <person name="Darby A."/>
            <person name="Ramaprasad A."/>
            <person name="Xia D."/>
            <person name="Echaide I.E."/>
            <person name="Farber M."/>
            <person name="Gahlot S."/>
            <person name="Gamble J."/>
            <person name="Gupta D."/>
            <person name="Gupta Y."/>
            <person name="Jackson L."/>
            <person name="Malandrin L."/>
            <person name="Malas T.B."/>
            <person name="Moussa E."/>
            <person name="Nair M."/>
            <person name="Reid A.J."/>
            <person name="Sanders M."/>
            <person name="Sharma J."/>
            <person name="Tracey A."/>
            <person name="Quail M.A."/>
            <person name="Weir W."/>
            <person name="Wastling J.M."/>
            <person name="Hall N."/>
            <person name="Willadsen P."/>
            <person name="Lingelbach K."/>
            <person name="Shiels B."/>
            <person name="Tait A."/>
            <person name="Berriman M."/>
            <person name="Allred D.R."/>
            <person name="Pain A."/>
        </authorList>
    </citation>
    <scope>NUCLEOTIDE SEQUENCE</scope>
    <source>
        <strain evidence="6">1802A</strain>
    </source>
</reference>
<dbReference type="GO" id="GO:0016020">
    <property type="term" value="C:membrane"/>
    <property type="evidence" value="ECO:0007669"/>
    <property type="project" value="TreeGrafter"/>
</dbReference>
<dbReference type="Pfam" id="PF01734">
    <property type="entry name" value="Patatin"/>
    <property type="match status" value="1"/>
</dbReference>
<reference evidence="6" key="2">
    <citation type="submission" date="2021-05" db="EMBL/GenBank/DDBJ databases">
        <authorList>
            <person name="Pain A."/>
        </authorList>
    </citation>
    <scope>NUCLEOTIDE SEQUENCE</scope>
    <source>
        <strain evidence="6">1802A</strain>
    </source>
</reference>